<feature type="domain" description="Putative collagen-binding" evidence="1">
    <location>
        <begin position="335"/>
        <end position="422"/>
    </location>
</feature>
<protein>
    <submittedName>
        <fullName evidence="3">DUF4038 domain-containing protein</fullName>
    </submittedName>
</protein>
<evidence type="ECO:0000259" key="2">
    <source>
        <dbReference type="Pfam" id="PF13204"/>
    </source>
</evidence>
<evidence type="ECO:0000313" key="3">
    <source>
        <dbReference type="EMBL" id="RHD04437.1"/>
    </source>
</evidence>
<dbReference type="Pfam" id="PF13204">
    <property type="entry name" value="Apiosidase"/>
    <property type="match status" value="1"/>
</dbReference>
<dbReference type="RefSeq" id="WP_118008781.1">
    <property type="nucleotide sequence ID" value="NZ_DAWECG010000012.1"/>
</dbReference>
<dbReference type="Gene3D" id="3.20.20.80">
    <property type="entry name" value="Glycosidases"/>
    <property type="match status" value="1"/>
</dbReference>
<dbReference type="InterPro" id="IPR024749">
    <property type="entry name" value="Collagen-bd_put"/>
</dbReference>
<evidence type="ECO:0000313" key="4">
    <source>
        <dbReference type="Proteomes" id="UP000284794"/>
    </source>
</evidence>
<dbReference type="InterPro" id="IPR017853">
    <property type="entry name" value="GH"/>
</dbReference>
<accession>A0A414D4M3</accession>
<dbReference type="SUPFAM" id="SSF51445">
    <property type="entry name" value="(Trans)glycosidases"/>
    <property type="match status" value="1"/>
</dbReference>
<organism evidence="3 4">
    <name type="scientific">Lachnospira eligens</name>
    <dbReference type="NCBI Taxonomy" id="39485"/>
    <lineage>
        <taxon>Bacteria</taxon>
        <taxon>Bacillati</taxon>
        <taxon>Bacillota</taxon>
        <taxon>Clostridia</taxon>
        <taxon>Lachnospirales</taxon>
        <taxon>Lachnospiraceae</taxon>
        <taxon>Lachnospira</taxon>
    </lineage>
</organism>
<dbReference type="AlphaFoldDB" id="A0A414D4M3"/>
<dbReference type="EMBL" id="QSIS01000029">
    <property type="protein sequence ID" value="RHD04437.1"/>
    <property type="molecule type" value="Genomic_DNA"/>
</dbReference>
<dbReference type="PANTHER" id="PTHR37836:SF3">
    <property type="entry name" value="ENDOGLUCANASE"/>
    <property type="match status" value="1"/>
</dbReference>
<comment type="caution">
    <text evidence="3">The sequence shown here is derived from an EMBL/GenBank/DDBJ whole genome shotgun (WGS) entry which is preliminary data.</text>
</comment>
<feature type="domain" description="Apiosidase-like catalytic" evidence="2">
    <location>
        <begin position="5"/>
        <end position="331"/>
    </location>
</feature>
<dbReference type="InterPro" id="IPR025277">
    <property type="entry name" value="Apiosidase-like_cat_dom"/>
</dbReference>
<proteinExistence type="predicted"/>
<reference evidence="3 4" key="1">
    <citation type="submission" date="2018-08" db="EMBL/GenBank/DDBJ databases">
        <title>A genome reference for cultivated species of the human gut microbiota.</title>
        <authorList>
            <person name="Zou Y."/>
            <person name="Xue W."/>
            <person name="Luo G."/>
        </authorList>
    </citation>
    <scope>NUCLEOTIDE SEQUENCE [LARGE SCALE GENOMIC DNA]</scope>
    <source>
        <strain evidence="3 4">AM32-2AC</strain>
    </source>
</reference>
<evidence type="ECO:0000259" key="1">
    <source>
        <dbReference type="Pfam" id="PF12904"/>
    </source>
</evidence>
<dbReference type="Pfam" id="PF12904">
    <property type="entry name" value="Collagen_bind_2"/>
    <property type="match status" value="1"/>
</dbReference>
<name>A0A414D4M3_9FIRM</name>
<dbReference type="PANTHER" id="PTHR37836">
    <property type="entry name" value="LMO1036 PROTEIN"/>
    <property type="match status" value="1"/>
</dbReference>
<sequence>MLTISDNKHYLLEDGKPFFWLGDTGWLIFGNLTDDEAYTYLRNRAEKGFNVIQAVLIYSTEGMETVNRMHWGAAGIYKTKEYWEHVDRIIKMADDLGLYMALLPSWGSLLKTGVITEDNILEYGSFLADRYKNYSNIIWVLGGDIKAEDYKAAYRKLGAYLKFSTPNKLITFHPFGRCSSTMWFSDDEWLDFNMFQSGHRRYDQCNLGAWDDIDSPSYYGEDNWKYVLHDHALSNKPVLDAEPSYEWIIQGLHNHDEPYWTAKHVRRYAYWSVLAGACGHTYGDNSVMQFYTGGHDGVSYGVVCNWDEAIHHEGSGQMHFLKDIMQSVDFINGKPDDSLLLSGQKEKHERIAVFAGGSFLIAYDYLGNEFTLDTHNYTGRDMWWISPVTGVKSYIDKCSSDSFTAKKFAKVEGDDTDRVLLIK</sequence>
<dbReference type="Proteomes" id="UP000284794">
    <property type="component" value="Unassembled WGS sequence"/>
</dbReference>
<gene>
    <name evidence="3" type="ORF">DW811_14255</name>
</gene>